<sequence length="241" mass="28088">MQREYFVDHSAALGRSMERLVFSADGGHAGLPVIVFPSSMGRFFEFEHFGMVEAVRDKVERGQIQLWCVDSVDSESWYARDVPGRWRIARHLQYERYIVDQLIPHIRWRTWRESVAVLGCSFGGFHAMSMALKHPDVITAALSMSGAFDIVAGMLRGYYDDDAYFTLPTHFLPNLGESWRLDRMRRNTYVLATGHHDQCWDDNERLGRIMREKGIPVRLDVWGDGTGHDWPWWKRMAQEYL</sequence>
<dbReference type="InterPro" id="IPR050583">
    <property type="entry name" value="Mycobacterial_A85_antigen"/>
</dbReference>
<keyword evidence="2" id="KW-1185">Reference proteome</keyword>
<dbReference type="Pfam" id="PF00756">
    <property type="entry name" value="Esterase"/>
    <property type="match status" value="1"/>
</dbReference>
<organism evidence="1 2">
    <name type="scientific">Terriglobus aquaticus</name>
    <dbReference type="NCBI Taxonomy" id="940139"/>
    <lineage>
        <taxon>Bacteria</taxon>
        <taxon>Pseudomonadati</taxon>
        <taxon>Acidobacteriota</taxon>
        <taxon>Terriglobia</taxon>
        <taxon>Terriglobales</taxon>
        <taxon>Acidobacteriaceae</taxon>
        <taxon>Terriglobus</taxon>
    </lineage>
</organism>
<dbReference type="EMBL" id="JBJYXY010000001">
    <property type="protein sequence ID" value="MFN2975422.1"/>
    <property type="molecule type" value="Genomic_DNA"/>
</dbReference>
<protein>
    <submittedName>
        <fullName evidence="1">Esterase family protein</fullName>
    </submittedName>
</protein>
<evidence type="ECO:0000313" key="2">
    <source>
        <dbReference type="Proteomes" id="UP001634747"/>
    </source>
</evidence>
<evidence type="ECO:0000313" key="1">
    <source>
        <dbReference type="EMBL" id="MFN2975422.1"/>
    </source>
</evidence>
<dbReference type="RefSeq" id="WP_263413052.1">
    <property type="nucleotide sequence ID" value="NZ_BAABBH010000001.1"/>
</dbReference>
<dbReference type="Proteomes" id="UP001634747">
    <property type="component" value="Unassembled WGS sequence"/>
</dbReference>
<dbReference type="InterPro" id="IPR029058">
    <property type="entry name" value="AB_hydrolase_fold"/>
</dbReference>
<gene>
    <name evidence="1" type="ORF">ACK2TP_06580</name>
</gene>
<dbReference type="PANTHER" id="PTHR48098">
    <property type="entry name" value="ENTEROCHELIN ESTERASE-RELATED"/>
    <property type="match status" value="1"/>
</dbReference>
<dbReference type="SUPFAM" id="SSF53474">
    <property type="entry name" value="alpha/beta-Hydrolases"/>
    <property type="match status" value="1"/>
</dbReference>
<dbReference type="InterPro" id="IPR000801">
    <property type="entry name" value="Esterase-like"/>
</dbReference>
<reference evidence="1 2" key="1">
    <citation type="submission" date="2024-12" db="EMBL/GenBank/DDBJ databases">
        <authorList>
            <person name="Lee Y."/>
        </authorList>
    </citation>
    <scope>NUCLEOTIDE SEQUENCE [LARGE SCALE GENOMIC DNA]</scope>
    <source>
        <strain evidence="1 2">03SUJ4</strain>
    </source>
</reference>
<dbReference type="PANTHER" id="PTHR48098:SF3">
    <property type="entry name" value="IRON(III) ENTEROBACTIN ESTERASE"/>
    <property type="match status" value="1"/>
</dbReference>
<proteinExistence type="predicted"/>
<name>A0ABW9KIL7_9BACT</name>
<accession>A0ABW9KIL7</accession>
<comment type="caution">
    <text evidence="1">The sequence shown here is derived from an EMBL/GenBank/DDBJ whole genome shotgun (WGS) entry which is preliminary data.</text>
</comment>
<dbReference type="Gene3D" id="3.40.50.1820">
    <property type="entry name" value="alpha/beta hydrolase"/>
    <property type="match status" value="1"/>
</dbReference>